<protein>
    <recommendedName>
        <fullName evidence="1">Reverse transcriptase domain-containing protein</fullName>
    </recommendedName>
</protein>
<dbReference type="PROSITE" id="PS50878">
    <property type="entry name" value="RT_POL"/>
    <property type="match status" value="1"/>
</dbReference>
<dbReference type="GO" id="GO:0008168">
    <property type="term" value="F:methyltransferase activity"/>
    <property type="evidence" value="ECO:0007669"/>
    <property type="project" value="InterPro"/>
</dbReference>
<dbReference type="InterPro" id="IPR015095">
    <property type="entry name" value="AlkB_hom8_N"/>
</dbReference>
<organism evidence="2 3">
    <name type="scientific">Oryzias sinensis</name>
    <name type="common">Chinese medaka</name>
    <dbReference type="NCBI Taxonomy" id="183150"/>
    <lineage>
        <taxon>Eukaryota</taxon>
        <taxon>Metazoa</taxon>
        <taxon>Chordata</taxon>
        <taxon>Craniata</taxon>
        <taxon>Vertebrata</taxon>
        <taxon>Euteleostomi</taxon>
        <taxon>Actinopterygii</taxon>
        <taxon>Neopterygii</taxon>
        <taxon>Teleostei</taxon>
        <taxon>Neoteleostei</taxon>
        <taxon>Acanthomorphata</taxon>
        <taxon>Ovalentaria</taxon>
        <taxon>Atherinomorphae</taxon>
        <taxon>Beloniformes</taxon>
        <taxon>Adrianichthyidae</taxon>
        <taxon>Oryziinae</taxon>
        <taxon>Oryzias</taxon>
    </lineage>
</organism>
<feature type="domain" description="Reverse transcriptase" evidence="1">
    <location>
        <begin position="1"/>
        <end position="129"/>
    </location>
</feature>
<dbReference type="GeneTree" id="ENSGT01120000271821"/>
<dbReference type="Pfam" id="PF09004">
    <property type="entry name" value="ALKBH8_N"/>
    <property type="match status" value="1"/>
</dbReference>
<dbReference type="Proteomes" id="UP000694383">
    <property type="component" value="Unplaced"/>
</dbReference>
<evidence type="ECO:0000259" key="1">
    <source>
        <dbReference type="PROSITE" id="PS50878"/>
    </source>
</evidence>
<accession>A0A8C7XFZ3</accession>
<dbReference type="AlphaFoldDB" id="A0A8C7XFZ3"/>
<name>A0A8C7XFZ3_9TELE</name>
<keyword evidence="3" id="KW-1185">Reference proteome</keyword>
<evidence type="ECO:0000313" key="2">
    <source>
        <dbReference type="Ensembl" id="ENSOSIP00000012928.1"/>
    </source>
</evidence>
<proteinExistence type="predicted"/>
<reference evidence="2" key="2">
    <citation type="submission" date="2025-09" db="UniProtKB">
        <authorList>
            <consortium name="Ensembl"/>
        </authorList>
    </citation>
    <scope>IDENTIFICATION</scope>
</reference>
<reference evidence="2" key="1">
    <citation type="submission" date="2025-08" db="UniProtKB">
        <authorList>
            <consortium name="Ensembl"/>
        </authorList>
    </citation>
    <scope>IDENTIFICATION</scope>
</reference>
<evidence type="ECO:0000313" key="3">
    <source>
        <dbReference type="Proteomes" id="UP000694383"/>
    </source>
</evidence>
<dbReference type="GO" id="GO:0016706">
    <property type="term" value="F:2-oxoglutarate-dependent dioxygenase activity"/>
    <property type="evidence" value="ECO:0007669"/>
    <property type="project" value="InterPro"/>
</dbReference>
<dbReference type="PANTHER" id="PTHR33332">
    <property type="entry name" value="REVERSE TRANSCRIPTASE DOMAIN-CONTAINING PROTEIN"/>
    <property type="match status" value="1"/>
</dbReference>
<dbReference type="InterPro" id="IPR000477">
    <property type="entry name" value="RT_dom"/>
</dbReference>
<sequence>PAQAVRLGPHLSPTRTLSTGSLQGCVPSPLLYCLYTHDCSLQHDSNLSLKFVDDTTVVGLISKGDEAAYREEVLKLAAWCSDNNLALNTKKTKEIIVDFRRHNTDPAPLYINGEHVERVHTFWFLGVVFFNNISWTENITEVIKEAQQRLHFLRVLRKHNLDPSLLTTFYRTSIESLLTYCITVWYGSCTMADRERQRLVKAAQRIIGSPLPFLSDIYSSRCLSRAGKIIKDSSHPGSRLFDLLPLGRHYRSIRSRTNRLENSFFPQNYNHPEFTHLLTLTATHALTHTHTHTHTHVSLSLSPLSHDVHLIMYNISLLSLA</sequence>
<dbReference type="Ensembl" id="ENSOSIT00000013695.1">
    <property type="protein sequence ID" value="ENSOSIP00000012928.1"/>
    <property type="gene ID" value="ENSOSIG00000007495.1"/>
</dbReference>